<evidence type="ECO:0000256" key="20">
    <source>
        <dbReference type="PROSITE-ProRule" id="PRU00047"/>
    </source>
</evidence>
<accession>A0ABQ8M8H2</accession>
<evidence type="ECO:0000259" key="22">
    <source>
        <dbReference type="PROSITE" id="PS50013"/>
    </source>
</evidence>
<dbReference type="InterPro" id="IPR016197">
    <property type="entry name" value="Chromo-like_dom_sf"/>
</dbReference>
<dbReference type="Pfam" id="PF17919">
    <property type="entry name" value="RT_RNaseH_2"/>
    <property type="match status" value="1"/>
</dbReference>
<dbReference type="SMART" id="SM00343">
    <property type="entry name" value="ZnF_C2HC"/>
    <property type="match status" value="1"/>
</dbReference>
<dbReference type="SUPFAM" id="SSF56672">
    <property type="entry name" value="DNA/RNA polymerases"/>
    <property type="match status" value="1"/>
</dbReference>
<comment type="subcellular location">
    <subcellularLocation>
        <location evidence="1">Nucleus</location>
    </subcellularLocation>
</comment>
<evidence type="ECO:0000256" key="6">
    <source>
        <dbReference type="ARBA" id="ARBA00022695"/>
    </source>
</evidence>
<evidence type="ECO:0000259" key="23">
    <source>
        <dbReference type="PROSITE" id="PS50158"/>
    </source>
</evidence>
<dbReference type="CDD" id="cd01647">
    <property type="entry name" value="RT_LTR"/>
    <property type="match status" value="1"/>
</dbReference>
<dbReference type="PROSITE" id="PS50878">
    <property type="entry name" value="RT_POL"/>
    <property type="match status" value="1"/>
</dbReference>
<dbReference type="InterPro" id="IPR001584">
    <property type="entry name" value="Integrase_cat-core"/>
</dbReference>
<keyword evidence="4" id="KW-0645">Protease</keyword>
<evidence type="ECO:0000256" key="12">
    <source>
        <dbReference type="ARBA" id="ARBA00022842"/>
    </source>
</evidence>
<dbReference type="InterPro" id="IPR056924">
    <property type="entry name" value="SH3_Tf2-1"/>
</dbReference>
<keyword evidence="17" id="KW-0233">DNA recombination</keyword>
<dbReference type="InterPro" id="IPR023780">
    <property type="entry name" value="Chromo_domain"/>
</dbReference>
<dbReference type="EC" id="3.1.26.4" evidence="3"/>
<sequence length="1551" mass="175935">MDPPSDESMSQKTSPLPDPAAVYQLAHEMTRQGTVLATHEHQLDKLTRLSDEMLRALQTLNTSVSALAQASAAVQAAAAAPPPMPPPAPVVTNHSARVSLPEKYDGTPGKAKGFLMQCSLYIHQQPNSFLNDDSKVSLVCSLLIGRALEWATALWEGQRMTFPSYQDFLRQFREVFDHATGGKEPSEEILALKQGTTTAADYTLRFRTLAAQTGWPPEPLKAIYRKGLSHDLQSELACRDEGKTLEQFMELTIQIDNLMRSRRGGRQTQPARPAPSASNYSATYSSPEPMQIGRTHLTEEERERRLRDNLCLYCGQPGHIRATCPIRPPRAAPSRVSAKIPNHSMSIPVTLLINGQKVATTAFVDSGAEGNFIDEAFAKLTHVPLIPCETRVAVAALDGRPLGSGEVPFTTKDLTLLIGPLHSESIRLFTLHSPEHPIILGLPWLELHDPTISWTEHQITKWSDHCQRHCLQSLCIPRSTSGTANPVDDDLSRLPVEYRDLQEAFCCKEKATRLPPHRATDCAIELLPGTSPPKGRVFPLSQPETESMKAYIEEELRKGFIRPSTSPVSAGFFFVKKKDGGLRPCIDYRGLNEVTVKYRYPLPLVPAALEQLRKARYFTKLDLRSAYNLIRIKKGDEWKTAFSTTTGHYEYRVMPFGLSNSPSIFQALVNDVFREELNRYVIVYIDDILVYSENLQDHVQHVRNVLQRLIHHQLYAKLPKCEFHQTSTSFLGYIISHEGVTMDEHKVASVLNWPRPRTIRELQRFLGFANFYRRFIRNFSLVAAPLTNMTKKGPTVLKWTPQGEQAFTDLKTRFTTAPILRHPDPEKEFTVEVDASSTGIGAVLSQRHGVPGRLYPCAFYSRKLTAAERNYDVGDRELLAMKSALEEWRHWLEGSKKPFLVLTDHRNLEYIRGAKRLNSRQARWALFFTRFDFRITYRPGSKNGKADALSRQFDPQVDPNPPEFIIPSPLIVAPIRWDIMGEITEAQNTDPTPPECPQDRVYVPESLRERLLHHVHDSLSAGHPGITATTELVTNKFWWATLTPDVMRFVHQCPTCNMTKSSHQRPAGLLQPLPIPQRPWSHIAMDFVTDLPASNGFTTILTVIDRFSKACRLIPLAKLPSAWETAKVILEQVFRFYGIPEDIVTDRGPQFTSRLWQAFCKQMNINVSLTSGYHPQSNGQAERLNQELTRFLRSYCFSNQQDWSQYLLWAEYAQNSLQKPATGMTPFKCILGYQPPMFPWTGEPSSLPALDHWLQRSEETWNQAHVHLQRAVRRLVEQADRHRRRNPAYESGQWVWLSTKNLRLQQSCRKLNPRYVGPFKIIRQITPVSFRLALPAQYRISPTFHVSLLKPAVAPGGQRDQDEAAAPEAPPLIIDGEEAYQVREILDSRRRGPVLQYLIDWEGYGPEERSWVNARDILDPTLTETYHREHPERPAPRPRGRPRRRPSRFRSRSQGGGSVMRRGNLLRNISSHPDRFWPNSPRSSAAVGALCRYLNSPSTETSREVLFLRHHRAFTTVGLSGYFVSDLDCLSTLILACCPDPRLDIPLLTSA</sequence>
<keyword evidence="10" id="KW-0255">Endonuclease</keyword>
<keyword evidence="9" id="KW-0064">Aspartyl protease</keyword>
<evidence type="ECO:0000256" key="3">
    <source>
        <dbReference type="ARBA" id="ARBA00012180"/>
    </source>
</evidence>
<dbReference type="CDD" id="cd09274">
    <property type="entry name" value="RNase_HI_RT_Ty3"/>
    <property type="match status" value="1"/>
</dbReference>
<dbReference type="Pfam" id="PF00665">
    <property type="entry name" value="rve"/>
    <property type="match status" value="1"/>
</dbReference>
<dbReference type="InterPro" id="IPR012337">
    <property type="entry name" value="RNaseH-like_sf"/>
</dbReference>
<keyword evidence="16" id="KW-0238">DNA-binding</keyword>
<dbReference type="PROSITE" id="PS50158">
    <property type="entry name" value="ZF_CCHC"/>
    <property type="match status" value="1"/>
</dbReference>
<keyword evidence="5" id="KW-0808">Transferase</keyword>
<evidence type="ECO:0000256" key="10">
    <source>
        <dbReference type="ARBA" id="ARBA00022759"/>
    </source>
</evidence>
<dbReference type="InterPro" id="IPR021109">
    <property type="entry name" value="Peptidase_aspartic_dom_sf"/>
</dbReference>
<dbReference type="InterPro" id="IPR050951">
    <property type="entry name" value="Retrovirus_Pol_polyprotein"/>
</dbReference>
<dbReference type="CDD" id="cd00303">
    <property type="entry name" value="retropepsin_like"/>
    <property type="match status" value="1"/>
</dbReference>
<dbReference type="InterPro" id="IPR001878">
    <property type="entry name" value="Znf_CCHC"/>
</dbReference>
<feature type="region of interest" description="Disordered" evidence="21">
    <location>
        <begin position="1422"/>
        <end position="1463"/>
    </location>
</feature>
<dbReference type="Pfam" id="PF24626">
    <property type="entry name" value="SH3_Tf2-1"/>
    <property type="match status" value="1"/>
</dbReference>
<dbReference type="Gene3D" id="2.40.50.40">
    <property type="match status" value="1"/>
</dbReference>
<evidence type="ECO:0000313" key="27">
    <source>
        <dbReference type="Proteomes" id="UP000830375"/>
    </source>
</evidence>
<gene>
    <name evidence="26" type="ORF">H4Q32_023393</name>
</gene>
<keyword evidence="27" id="KW-1185">Reference proteome</keyword>
<organism evidence="26 27">
    <name type="scientific">Labeo rohita</name>
    <name type="common">Indian major carp</name>
    <name type="synonym">Cyprinus rohita</name>
    <dbReference type="NCBI Taxonomy" id="84645"/>
    <lineage>
        <taxon>Eukaryota</taxon>
        <taxon>Metazoa</taxon>
        <taxon>Chordata</taxon>
        <taxon>Craniata</taxon>
        <taxon>Vertebrata</taxon>
        <taxon>Euteleostomi</taxon>
        <taxon>Actinopterygii</taxon>
        <taxon>Neopterygii</taxon>
        <taxon>Teleostei</taxon>
        <taxon>Ostariophysi</taxon>
        <taxon>Cypriniformes</taxon>
        <taxon>Cyprinidae</taxon>
        <taxon>Labeoninae</taxon>
        <taxon>Labeonini</taxon>
        <taxon>Labeo</taxon>
    </lineage>
</organism>
<feature type="compositionally biased region" description="Basic residues" evidence="21">
    <location>
        <begin position="1436"/>
        <end position="1451"/>
    </location>
</feature>
<evidence type="ECO:0000256" key="7">
    <source>
        <dbReference type="ARBA" id="ARBA00022722"/>
    </source>
</evidence>
<evidence type="ECO:0000256" key="9">
    <source>
        <dbReference type="ARBA" id="ARBA00022750"/>
    </source>
</evidence>
<keyword evidence="20" id="KW-0862">Zinc</keyword>
<keyword evidence="18" id="KW-0511">Multifunctional enzyme</keyword>
<dbReference type="InterPro" id="IPR041588">
    <property type="entry name" value="Integrase_H2C2"/>
</dbReference>
<evidence type="ECO:0000256" key="11">
    <source>
        <dbReference type="ARBA" id="ARBA00022801"/>
    </source>
</evidence>
<dbReference type="PANTHER" id="PTHR37984:SF5">
    <property type="entry name" value="PROTEIN NYNRIN-LIKE"/>
    <property type="match status" value="1"/>
</dbReference>
<keyword evidence="6" id="KW-0548">Nucleotidyltransferase</keyword>
<keyword evidence="11" id="KW-0378">Hydrolase</keyword>
<dbReference type="Pfam" id="PF00385">
    <property type="entry name" value="Chromo"/>
    <property type="match status" value="1"/>
</dbReference>
<feature type="domain" description="Chromo" evidence="22">
    <location>
        <begin position="1380"/>
        <end position="1438"/>
    </location>
</feature>
<keyword evidence="20" id="KW-0863">Zinc-finger</keyword>
<evidence type="ECO:0000259" key="25">
    <source>
        <dbReference type="PROSITE" id="PS50994"/>
    </source>
</evidence>
<feature type="compositionally biased region" description="Polar residues" evidence="21">
    <location>
        <begin position="266"/>
        <end position="288"/>
    </location>
</feature>
<dbReference type="InterPro" id="IPR043502">
    <property type="entry name" value="DNA/RNA_pol_sf"/>
</dbReference>
<dbReference type="SUPFAM" id="SSF53098">
    <property type="entry name" value="Ribonuclease H-like"/>
    <property type="match status" value="1"/>
</dbReference>
<dbReference type="InterPro" id="IPR043128">
    <property type="entry name" value="Rev_trsase/Diguanyl_cyclase"/>
</dbReference>
<dbReference type="Gene3D" id="2.40.70.10">
    <property type="entry name" value="Acid Proteases"/>
    <property type="match status" value="1"/>
</dbReference>
<evidence type="ECO:0000256" key="8">
    <source>
        <dbReference type="ARBA" id="ARBA00022723"/>
    </source>
</evidence>
<dbReference type="PROSITE" id="PS50994">
    <property type="entry name" value="INTEGRASE"/>
    <property type="match status" value="1"/>
</dbReference>
<dbReference type="Pfam" id="PF00078">
    <property type="entry name" value="RVT_1"/>
    <property type="match status" value="1"/>
</dbReference>
<feature type="domain" description="Integrase catalytic" evidence="25">
    <location>
        <begin position="1075"/>
        <end position="1234"/>
    </location>
</feature>
<evidence type="ECO:0000256" key="4">
    <source>
        <dbReference type="ARBA" id="ARBA00022670"/>
    </source>
</evidence>
<evidence type="ECO:0000256" key="14">
    <source>
        <dbReference type="ARBA" id="ARBA00022918"/>
    </source>
</evidence>
<dbReference type="Pfam" id="PF03732">
    <property type="entry name" value="Retrotrans_gag"/>
    <property type="match status" value="1"/>
</dbReference>
<evidence type="ECO:0000256" key="5">
    <source>
        <dbReference type="ARBA" id="ARBA00022679"/>
    </source>
</evidence>
<feature type="domain" description="Reverse transcriptase" evidence="24">
    <location>
        <begin position="556"/>
        <end position="735"/>
    </location>
</feature>
<dbReference type="PANTHER" id="PTHR37984">
    <property type="entry name" value="PROTEIN CBG26694"/>
    <property type="match status" value="1"/>
</dbReference>
<dbReference type="Proteomes" id="UP000830375">
    <property type="component" value="Unassembled WGS sequence"/>
</dbReference>
<keyword evidence="7" id="KW-0540">Nuclease</keyword>
<dbReference type="InterPro" id="IPR036875">
    <property type="entry name" value="Znf_CCHC_sf"/>
</dbReference>
<feature type="region of interest" description="Disordered" evidence="21">
    <location>
        <begin position="260"/>
        <end position="300"/>
    </location>
</feature>
<evidence type="ECO:0000256" key="1">
    <source>
        <dbReference type="ARBA" id="ARBA00004123"/>
    </source>
</evidence>
<evidence type="ECO:0000256" key="19">
    <source>
        <dbReference type="ARBA" id="ARBA00039658"/>
    </source>
</evidence>
<comment type="caution">
    <text evidence="26">The sequence shown here is derived from an EMBL/GenBank/DDBJ whole genome shotgun (WGS) entry which is preliminary data.</text>
</comment>
<keyword evidence="13" id="KW-0229">DNA integration</keyword>
<dbReference type="InterPro" id="IPR000953">
    <property type="entry name" value="Chromo/chromo_shadow_dom"/>
</dbReference>
<reference evidence="26 27" key="1">
    <citation type="submission" date="2022-01" db="EMBL/GenBank/DDBJ databases">
        <title>A high-quality chromosome-level genome assembly of rohu carp, Labeo rohita.</title>
        <authorList>
            <person name="Arick M.A. II"/>
            <person name="Hsu C.-Y."/>
            <person name="Magbanua Z."/>
            <person name="Pechanova O."/>
            <person name="Grover C."/>
            <person name="Miller E."/>
            <person name="Thrash A."/>
            <person name="Ezzel L."/>
            <person name="Alam S."/>
            <person name="Benzie J."/>
            <person name="Hamilton M."/>
            <person name="Karsi A."/>
            <person name="Lawrence M.L."/>
            <person name="Peterson D.G."/>
        </authorList>
    </citation>
    <scope>NUCLEOTIDE SEQUENCE [LARGE SCALE GENOMIC DNA]</scope>
    <source>
        <strain evidence="27">BAU-BD-2019</strain>
        <tissue evidence="26">Blood</tissue>
    </source>
</reference>
<dbReference type="Gene3D" id="3.10.10.10">
    <property type="entry name" value="HIV Type 1 Reverse Transcriptase, subunit A, domain 1"/>
    <property type="match status" value="1"/>
</dbReference>
<dbReference type="InterPro" id="IPR005162">
    <property type="entry name" value="Retrotrans_gag_dom"/>
</dbReference>
<keyword evidence="15" id="KW-0239">DNA-directed DNA polymerase</keyword>
<evidence type="ECO:0000256" key="18">
    <source>
        <dbReference type="ARBA" id="ARBA00023268"/>
    </source>
</evidence>
<evidence type="ECO:0000256" key="17">
    <source>
        <dbReference type="ARBA" id="ARBA00023172"/>
    </source>
</evidence>
<dbReference type="PROSITE" id="PS50013">
    <property type="entry name" value="CHROMO_2"/>
    <property type="match status" value="1"/>
</dbReference>
<dbReference type="Gene3D" id="3.30.70.270">
    <property type="match status" value="2"/>
</dbReference>
<evidence type="ECO:0000256" key="13">
    <source>
        <dbReference type="ARBA" id="ARBA00022908"/>
    </source>
</evidence>
<dbReference type="SUPFAM" id="SSF54160">
    <property type="entry name" value="Chromo domain-like"/>
    <property type="match status" value="1"/>
</dbReference>
<evidence type="ECO:0000259" key="24">
    <source>
        <dbReference type="PROSITE" id="PS50878"/>
    </source>
</evidence>
<dbReference type="Pfam" id="PF17921">
    <property type="entry name" value="Integrase_H2C2"/>
    <property type="match status" value="1"/>
</dbReference>
<feature type="compositionally biased region" description="Basic and acidic residues" evidence="21">
    <location>
        <begin position="1425"/>
        <end position="1435"/>
    </location>
</feature>
<keyword evidence="14" id="KW-0695">RNA-directed DNA polymerase</keyword>
<dbReference type="SUPFAM" id="SSF57756">
    <property type="entry name" value="Retrovirus zinc finger-like domains"/>
    <property type="match status" value="1"/>
</dbReference>
<evidence type="ECO:0000313" key="26">
    <source>
        <dbReference type="EMBL" id="KAI2659162.1"/>
    </source>
</evidence>
<dbReference type="Gene3D" id="4.10.60.10">
    <property type="entry name" value="Zinc finger, CCHC-type"/>
    <property type="match status" value="1"/>
</dbReference>
<dbReference type="SMART" id="SM00298">
    <property type="entry name" value="CHROMO"/>
    <property type="match status" value="1"/>
</dbReference>
<feature type="domain" description="CCHC-type" evidence="23">
    <location>
        <begin position="311"/>
        <end position="325"/>
    </location>
</feature>
<keyword evidence="8" id="KW-0479">Metal-binding</keyword>
<evidence type="ECO:0000256" key="16">
    <source>
        <dbReference type="ARBA" id="ARBA00023125"/>
    </source>
</evidence>
<dbReference type="Gene3D" id="1.10.340.70">
    <property type="match status" value="1"/>
</dbReference>
<comment type="similarity">
    <text evidence="2">Belongs to the beta type-B retroviral polymerase family. HERV class-II K(HML-2) pol subfamily.</text>
</comment>
<evidence type="ECO:0000256" key="21">
    <source>
        <dbReference type="SAM" id="MobiDB-lite"/>
    </source>
</evidence>
<proteinExistence type="inferred from homology"/>
<protein>
    <recommendedName>
        <fullName evidence="19">Gypsy retrotransposon integrase-like protein 1</fullName>
        <ecNumber evidence="3">3.1.26.4</ecNumber>
    </recommendedName>
</protein>
<name>A0ABQ8M8H2_LABRO</name>
<dbReference type="InterPro" id="IPR041577">
    <property type="entry name" value="RT_RNaseH_2"/>
</dbReference>
<evidence type="ECO:0000256" key="2">
    <source>
        <dbReference type="ARBA" id="ARBA00010879"/>
    </source>
</evidence>
<keyword evidence="12" id="KW-0460">Magnesium</keyword>
<evidence type="ECO:0000256" key="15">
    <source>
        <dbReference type="ARBA" id="ARBA00022932"/>
    </source>
</evidence>
<dbReference type="EMBL" id="JACTAM010000011">
    <property type="protein sequence ID" value="KAI2659162.1"/>
    <property type="molecule type" value="Genomic_DNA"/>
</dbReference>
<dbReference type="InterPro" id="IPR036397">
    <property type="entry name" value="RNaseH_sf"/>
</dbReference>
<dbReference type="Gene3D" id="3.30.420.10">
    <property type="entry name" value="Ribonuclease H-like superfamily/Ribonuclease H"/>
    <property type="match status" value="1"/>
</dbReference>
<dbReference type="InterPro" id="IPR000477">
    <property type="entry name" value="RT_dom"/>
</dbReference>